<protein>
    <submittedName>
        <fullName evidence="1">Uncharacterized protein</fullName>
    </submittedName>
</protein>
<keyword evidence="2" id="KW-1185">Reference proteome</keyword>
<accession>A0A6A7CAW3</accession>
<evidence type="ECO:0000313" key="2">
    <source>
        <dbReference type="Proteomes" id="UP000799421"/>
    </source>
</evidence>
<organism evidence="1 2">
    <name type="scientific">Piedraia hortae CBS 480.64</name>
    <dbReference type="NCBI Taxonomy" id="1314780"/>
    <lineage>
        <taxon>Eukaryota</taxon>
        <taxon>Fungi</taxon>
        <taxon>Dikarya</taxon>
        <taxon>Ascomycota</taxon>
        <taxon>Pezizomycotina</taxon>
        <taxon>Dothideomycetes</taxon>
        <taxon>Dothideomycetidae</taxon>
        <taxon>Capnodiales</taxon>
        <taxon>Piedraiaceae</taxon>
        <taxon>Piedraia</taxon>
    </lineage>
</organism>
<gene>
    <name evidence="1" type="ORF">K470DRAFT_292056</name>
</gene>
<dbReference type="EMBL" id="MU005957">
    <property type="protein sequence ID" value="KAF2864377.1"/>
    <property type="molecule type" value="Genomic_DNA"/>
</dbReference>
<dbReference type="Proteomes" id="UP000799421">
    <property type="component" value="Unassembled WGS sequence"/>
</dbReference>
<evidence type="ECO:0000313" key="1">
    <source>
        <dbReference type="EMBL" id="KAF2864377.1"/>
    </source>
</evidence>
<dbReference type="AlphaFoldDB" id="A0A6A7CAW3"/>
<sequence>MELGTARHPDTAESPYQDPAATAPLWDFPPLYPPSTTPVAHAAFSAACASLASKFPGTHPSEACLPSDLRAVTPYSLTLFLALTNAAKFFNDQDTFHTSLRLHRIRRLSEECIPQHLDQLVTIQVPSSFEHRHIVGEYVTENLRGCILRDALRARKKQMLLENYEEEGGKDGTSDAEVGMKMTKVGGRLREPVKVDGRVKIRTAVAEKKAGESLRETLRKVDAGVKKPLVEKRRMRKEIWKVGVLMEGIGLENPATTDVGGEGLSDQGGKGKRKARLPFEMMDWGLMDTLRGE</sequence>
<name>A0A6A7CAW3_9PEZI</name>
<reference evidence="1" key="1">
    <citation type="journal article" date="2020" name="Stud. Mycol.">
        <title>101 Dothideomycetes genomes: a test case for predicting lifestyles and emergence of pathogens.</title>
        <authorList>
            <person name="Haridas S."/>
            <person name="Albert R."/>
            <person name="Binder M."/>
            <person name="Bloem J."/>
            <person name="Labutti K."/>
            <person name="Salamov A."/>
            <person name="Andreopoulos B."/>
            <person name="Baker S."/>
            <person name="Barry K."/>
            <person name="Bills G."/>
            <person name="Bluhm B."/>
            <person name="Cannon C."/>
            <person name="Castanera R."/>
            <person name="Culley D."/>
            <person name="Daum C."/>
            <person name="Ezra D."/>
            <person name="Gonzalez J."/>
            <person name="Henrissat B."/>
            <person name="Kuo A."/>
            <person name="Liang C."/>
            <person name="Lipzen A."/>
            <person name="Lutzoni F."/>
            <person name="Magnuson J."/>
            <person name="Mondo S."/>
            <person name="Nolan M."/>
            <person name="Ohm R."/>
            <person name="Pangilinan J."/>
            <person name="Park H.-J."/>
            <person name="Ramirez L."/>
            <person name="Alfaro M."/>
            <person name="Sun H."/>
            <person name="Tritt A."/>
            <person name="Yoshinaga Y."/>
            <person name="Zwiers L.-H."/>
            <person name="Turgeon B."/>
            <person name="Goodwin S."/>
            <person name="Spatafora J."/>
            <person name="Crous P."/>
            <person name="Grigoriev I."/>
        </authorList>
    </citation>
    <scope>NUCLEOTIDE SEQUENCE</scope>
    <source>
        <strain evidence="1">CBS 480.64</strain>
    </source>
</reference>
<proteinExistence type="predicted"/>